<comment type="caution">
    <text evidence="2">The sequence shown here is derived from an EMBL/GenBank/DDBJ whole genome shotgun (WGS) entry which is preliminary data.</text>
</comment>
<feature type="signal peptide" evidence="1">
    <location>
        <begin position="1"/>
        <end position="22"/>
    </location>
</feature>
<accession>A0A9N9GZ25</accession>
<feature type="non-terminal residue" evidence="2">
    <location>
        <position position="1"/>
    </location>
</feature>
<proteinExistence type="predicted"/>
<feature type="chain" id="PRO_5040486744" evidence="1">
    <location>
        <begin position="23"/>
        <end position="85"/>
    </location>
</feature>
<keyword evidence="3" id="KW-1185">Reference proteome</keyword>
<gene>
    <name evidence="2" type="ORF">PBRASI_LOCUS9965</name>
</gene>
<name>A0A9N9GZ25_9GLOM</name>
<protein>
    <submittedName>
        <fullName evidence="2">1111_t:CDS:1</fullName>
    </submittedName>
</protein>
<evidence type="ECO:0000256" key="1">
    <source>
        <dbReference type="SAM" id="SignalP"/>
    </source>
</evidence>
<evidence type="ECO:0000313" key="3">
    <source>
        <dbReference type="Proteomes" id="UP000789739"/>
    </source>
</evidence>
<sequence length="85" mass="9105">MKVQFITIFVIALLALASYTQAQTCKVFLRGNFRHQTGDGMNSGCFGLDETDPTKTILVGRAVTSWTLFSGINCARGSEIASGVA</sequence>
<keyword evidence="1" id="KW-0732">Signal</keyword>
<reference evidence="2" key="1">
    <citation type="submission" date="2021-06" db="EMBL/GenBank/DDBJ databases">
        <authorList>
            <person name="Kallberg Y."/>
            <person name="Tangrot J."/>
            <person name="Rosling A."/>
        </authorList>
    </citation>
    <scope>NUCLEOTIDE SEQUENCE</scope>
    <source>
        <strain evidence="2">BR232B</strain>
    </source>
</reference>
<dbReference type="Proteomes" id="UP000789739">
    <property type="component" value="Unassembled WGS sequence"/>
</dbReference>
<dbReference type="AlphaFoldDB" id="A0A9N9GZ25"/>
<organism evidence="2 3">
    <name type="scientific">Paraglomus brasilianum</name>
    <dbReference type="NCBI Taxonomy" id="144538"/>
    <lineage>
        <taxon>Eukaryota</taxon>
        <taxon>Fungi</taxon>
        <taxon>Fungi incertae sedis</taxon>
        <taxon>Mucoromycota</taxon>
        <taxon>Glomeromycotina</taxon>
        <taxon>Glomeromycetes</taxon>
        <taxon>Paraglomerales</taxon>
        <taxon>Paraglomeraceae</taxon>
        <taxon>Paraglomus</taxon>
    </lineage>
</organism>
<evidence type="ECO:0000313" key="2">
    <source>
        <dbReference type="EMBL" id="CAG8644720.1"/>
    </source>
</evidence>
<dbReference type="EMBL" id="CAJVPI010002520">
    <property type="protein sequence ID" value="CAG8644720.1"/>
    <property type="molecule type" value="Genomic_DNA"/>
</dbReference>
<dbReference type="OrthoDB" id="2419552at2759"/>